<feature type="compositionally biased region" description="Basic residues" evidence="1">
    <location>
        <begin position="54"/>
        <end position="66"/>
    </location>
</feature>
<keyword evidence="2" id="KW-1185">Reference proteome</keyword>
<proteinExistence type="predicted"/>
<name>A0A3Q0EK63_VIGRR</name>
<dbReference type="OrthoDB" id="1424178at2759"/>
<dbReference type="Proteomes" id="UP000087766">
    <property type="component" value="Unplaced"/>
</dbReference>
<dbReference type="KEGG" id="vra:106778847"/>
<sequence length="159" mass="17771">MACNRRLPPSPLGRNSSLPQPHHREETRHTREGKPSEAKIENPEKTRGTDGGVNKRKTIRRPRSKRPYLLQTKPWQEKMKVLKAAASCVYINKQTAEKDSCEENAGATSGCANAKDFETDCDNIGVHLLAEVATGMSLGVEEKEERGMKKSKLRDLCDL</sequence>
<evidence type="ECO:0000256" key="1">
    <source>
        <dbReference type="SAM" id="MobiDB-lite"/>
    </source>
</evidence>
<protein>
    <submittedName>
        <fullName evidence="3">Uncharacterized protein LOC106778847</fullName>
    </submittedName>
</protein>
<feature type="region of interest" description="Disordered" evidence="1">
    <location>
        <begin position="1"/>
        <end position="71"/>
    </location>
</feature>
<evidence type="ECO:0000313" key="3">
    <source>
        <dbReference type="RefSeq" id="XP_022632055.1"/>
    </source>
</evidence>
<dbReference type="GeneID" id="106778847"/>
<organism evidence="2 3">
    <name type="scientific">Vigna radiata var. radiata</name>
    <name type="common">Mung bean</name>
    <name type="synonym">Phaseolus aureus</name>
    <dbReference type="NCBI Taxonomy" id="3916"/>
    <lineage>
        <taxon>Eukaryota</taxon>
        <taxon>Viridiplantae</taxon>
        <taxon>Streptophyta</taxon>
        <taxon>Embryophyta</taxon>
        <taxon>Tracheophyta</taxon>
        <taxon>Spermatophyta</taxon>
        <taxon>Magnoliopsida</taxon>
        <taxon>eudicotyledons</taxon>
        <taxon>Gunneridae</taxon>
        <taxon>Pentapetalae</taxon>
        <taxon>rosids</taxon>
        <taxon>fabids</taxon>
        <taxon>Fabales</taxon>
        <taxon>Fabaceae</taxon>
        <taxon>Papilionoideae</taxon>
        <taxon>50 kb inversion clade</taxon>
        <taxon>NPAAA clade</taxon>
        <taxon>indigoferoid/millettioid clade</taxon>
        <taxon>Phaseoleae</taxon>
        <taxon>Vigna</taxon>
    </lineage>
</organism>
<accession>A0A3Q0EK63</accession>
<dbReference type="RefSeq" id="XP_022632055.1">
    <property type="nucleotide sequence ID" value="XM_022776334.1"/>
</dbReference>
<evidence type="ECO:0000313" key="2">
    <source>
        <dbReference type="Proteomes" id="UP000087766"/>
    </source>
</evidence>
<dbReference type="AlphaFoldDB" id="A0A3Q0EK63"/>
<gene>
    <name evidence="3" type="primary">LOC106778847</name>
</gene>
<feature type="compositionally biased region" description="Basic and acidic residues" evidence="1">
    <location>
        <begin position="22"/>
        <end position="48"/>
    </location>
</feature>
<reference evidence="3" key="1">
    <citation type="submission" date="2025-08" db="UniProtKB">
        <authorList>
            <consortium name="RefSeq"/>
        </authorList>
    </citation>
    <scope>IDENTIFICATION</scope>
    <source>
        <tissue evidence="3">Leaf</tissue>
    </source>
</reference>